<protein>
    <submittedName>
        <fullName evidence="1">Uncharacterized protein</fullName>
    </submittedName>
</protein>
<reference evidence="1" key="1">
    <citation type="submission" date="2018-02" db="EMBL/GenBank/DDBJ databases">
        <title>Rhizophora mucronata_Transcriptome.</title>
        <authorList>
            <person name="Meera S.P."/>
            <person name="Sreeshan A."/>
            <person name="Augustine A."/>
        </authorList>
    </citation>
    <scope>NUCLEOTIDE SEQUENCE</scope>
    <source>
        <tissue evidence="1">Leaf</tissue>
    </source>
</reference>
<evidence type="ECO:0000313" key="1">
    <source>
        <dbReference type="EMBL" id="MBX32661.1"/>
    </source>
</evidence>
<dbReference type="EMBL" id="GGEC01052177">
    <property type="protein sequence ID" value="MBX32661.1"/>
    <property type="molecule type" value="Transcribed_RNA"/>
</dbReference>
<proteinExistence type="predicted"/>
<organism evidence="1">
    <name type="scientific">Rhizophora mucronata</name>
    <name type="common">Asiatic mangrove</name>
    <dbReference type="NCBI Taxonomy" id="61149"/>
    <lineage>
        <taxon>Eukaryota</taxon>
        <taxon>Viridiplantae</taxon>
        <taxon>Streptophyta</taxon>
        <taxon>Embryophyta</taxon>
        <taxon>Tracheophyta</taxon>
        <taxon>Spermatophyta</taxon>
        <taxon>Magnoliopsida</taxon>
        <taxon>eudicotyledons</taxon>
        <taxon>Gunneridae</taxon>
        <taxon>Pentapetalae</taxon>
        <taxon>rosids</taxon>
        <taxon>fabids</taxon>
        <taxon>Malpighiales</taxon>
        <taxon>Rhizophoraceae</taxon>
        <taxon>Rhizophora</taxon>
    </lineage>
</organism>
<accession>A0A2P2MR06</accession>
<sequence>MDASDIGFVIRGVGDSVSWLLGTRENCSFANQAFLQFSNSSVWWRR</sequence>
<dbReference type="AlphaFoldDB" id="A0A2P2MR06"/>
<name>A0A2P2MR06_RHIMU</name>